<keyword evidence="4" id="KW-1185">Reference proteome</keyword>
<sequence length="282" mass="29276">MASSTTTFASAFLPSDYGQLLIATASRMSVAMQATTVVNTDGNDFRIPIVTAEPAAGWYGENAEISLTDPTTAEEVVTPKKVAALHKMSNELAADSSPQAAQVVGNALARSIANSIDTAFFGNAPGTGDIPKGLGAILDADVTVVDAGAAWTNVDPFIEAAYKIEAVGGNLTTFIANPADAEILAKLKRDATSNEPLLAADATSPTSRLLSGVRLLTSNFAPVGTVYGLDSSRTFTVVRNGVSVELDRSVFFSSYSVAARAVARVAFGFPHAKTIARVELTV</sequence>
<name>A0A4Q7LWN4_9MICO</name>
<proteinExistence type="predicted"/>
<dbReference type="Gene3D" id="3.30.2320.10">
    <property type="entry name" value="hypothetical protein PF0899 domain"/>
    <property type="match status" value="1"/>
</dbReference>
<dbReference type="NCBIfam" id="TIGR01554">
    <property type="entry name" value="major_cap_HK97"/>
    <property type="match status" value="1"/>
</dbReference>
<evidence type="ECO:0000313" key="4">
    <source>
        <dbReference type="Proteomes" id="UP000293519"/>
    </source>
</evidence>
<dbReference type="SUPFAM" id="SSF56563">
    <property type="entry name" value="Major capsid protein gp5"/>
    <property type="match status" value="1"/>
</dbReference>
<reference evidence="3 4" key="1">
    <citation type="journal article" date="2015" name="Stand. Genomic Sci.">
        <title>Genomic Encyclopedia of Bacterial and Archaeal Type Strains, Phase III: the genomes of soil and plant-associated and newly described type strains.</title>
        <authorList>
            <person name="Whitman W.B."/>
            <person name="Woyke T."/>
            <person name="Klenk H.P."/>
            <person name="Zhou Y."/>
            <person name="Lilburn T.G."/>
            <person name="Beck B.J."/>
            <person name="De Vos P."/>
            <person name="Vandamme P."/>
            <person name="Eisen J.A."/>
            <person name="Garrity G."/>
            <person name="Hugenholtz P."/>
            <person name="Kyrpides N.C."/>
        </authorList>
    </citation>
    <scope>NUCLEOTIDE SEQUENCE [LARGE SCALE GENOMIC DNA]</scope>
    <source>
        <strain evidence="3 4">CV2</strain>
    </source>
</reference>
<evidence type="ECO:0000313" key="3">
    <source>
        <dbReference type="EMBL" id="RZS58973.1"/>
    </source>
</evidence>
<accession>A0A4Q7LWN4</accession>
<dbReference type="EMBL" id="SGWW01000001">
    <property type="protein sequence ID" value="RZS58973.1"/>
    <property type="molecule type" value="Genomic_DNA"/>
</dbReference>
<dbReference type="AlphaFoldDB" id="A0A4Q7LWN4"/>
<dbReference type="OrthoDB" id="3233650at2"/>
<dbReference type="RefSeq" id="WP_130484106.1">
    <property type="nucleotide sequence ID" value="NZ_SGWW01000001.1"/>
</dbReference>
<organism evidence="3 4">
    <name type="scientific">Microcella putealis</name>
    <dbReference type="NCBI Taxonomy" id="337005"/>
    <lineage>
        <taxon>Bacteria</taxon>
        <taxon>Bacillati</taxon>
        <taxon>Actinomycetota</taxon>
        <taxon>Actinomycetes</taxon>
        <taxon>Micrococcales</taxon>
        <taxon>Microbacteriaceae</taxon>
        <taxon>Microcella</taxon>
    </lineage>
</organism>
<dbReference type="Proteomes" id="UP000293519">
    <property type="component" value="Unassembled WGS sequence"/>
</dbReference>
<feature type="domain" description="Phage capsid-like C-terminal" evidence="2">
    <location>
        <begin position="13"/>
        <end position="276"/>
    </location>
</feature>
<evidence type="ECO:0000256" key="1">
    <source>
        <dbReference type="ARBA" id="ARBA00004328"/>
    </source>
</evidence>
<comment type="caution">
    <text evidence="3">The sequence shown here is derived from an EMBL/GenBank/DDBJ whole genome shotgun (WGS) entry which is preliminary data.</text>
</comment>
<dbReference type="Pfam" id="PF05065">
    <property type="entry name" value="Phage_capsid"/>
    <property type="match status" value="1"/>
</dbReference>
<comment type="subcellular location">
    <subcellularLocation>
        <location evidence="1">Virion</location>
    </subcellularLocation>
</comment>
<dbReference type="InterPro" id="IPR024455">
    <property type="entry name" value="Phage_capsid"/>
</dbReference>
<evidence type="ECO:0000259" key="2">
    <source>
        <dbReference type="Pfam" id="PF05065"/>
    </source>
</evidence>
<dbReference type="Gene3D" id="3.30.2400.10">
    <property type="entry name" value="Major capsid protein gp5"/>
    <property type="match status" value="1"/>
</dbReference>
<gene>
    <name evidence="3" type="ORF">EV141_0186</name>
</gene>
<dbReference type="InterPro" id="IPR054612">
    <property type="entry name" value="Phage_capsid-like_C"/>
</dbReference>
<protein>
    <submittedName>
        <fullName evidence="3">HK97 family phage major capsid protein</fullName>
    </submittedName>
</protein>